<gene>
    <name evidence="12" type="ORF">MTBBW1_2680001</name>
</gene>
<name>A0A1W1HFD8_9BACT</name>
<dbReference type="EMBL" id="FWEV01000188">
    <property type="protein sequence ID" value="SLM31085.1"/>
    <property type="molecule type" value="Genomic_DNA"/>
</dbReference>
<dbReference type="GO" id="GO:0009007">
    <property type="term" value="F:site-specific DNA-methyltransferase (adenine-specific) activity"/>
    <property type="evidence" value="ECO:0007669"/>
    <property type="project" value="UniProtKB-EC"/>
</dbReference>
<dbReference type="Pfam" id="PF02384">
    <property type="entry name" value="N6_Mtase"/>
    <property type="match status" value="1"/>
</dbReference>
<dbReference type="EC" id="2.1.1.72" evidence="3"/>
<keyword evidence="13" id="KW-1185">Reference proteome</keyword>
<evidence type="ECO:0000259" key="11">
    <source>
        <dbReference type="Pfam" id="PF02384"/>
    </source>
</evidence>
<protein>
    <recommendedName>
        <fullName evidence="3">site-specific DNA-methyltransferase (adenine-specific)</fullName>
        <ecNumber evidence="3">2.1.1.72</ecNumber>
    </recommendedName>
</protein>
<evidence type="ECO:0000313" key="12">
    <source>
        <dbReference type="EMBL" id="SLM31085.1"/>
    </source>
</evidence>
<dbReference type="Proteomes" id="UP000191931">
    <property type="component" value="Unassembled WGS sequence"/>
</dbReference>
<dbReference type="SUPFAM" id="SSF53335">
    <property type="entry name" value="S-adenosyl-L-methionine-dependent methyltransferases"/>
    <property type="match status" value="1"/>
</dbReference>
<dbReference type="PANTHER" id="PTHR42933:SF3">
    <property type="entry name" value="TYPE I RESTRICTION ENZYME MJAVIII METHYLASE SUBUNIT"/>
    <property type="match status" value="1"/>
</dbReference>
<evidence type="ECO:0000256" key="4">
    <source>
        <dbReference type="ARBA" id="ARBA00022603"/>
    </source>
</evidence>
<dbReference type="GO" id="GO:0003677">
    <property type="term" value="F:DNA binding"/>
    <property type="evidence" value="ECO:0007669"/>
    <property type="project" value="UniProtKB-KW"/>
</dbReference>
<feature type="domain" description="DNA methylase adenine-specific" evidence="11">
    <location>
        <begin position="213"/>
        <end position="400"/>
    </location>
</feature>
<evidence type="ECO:0000256" key="9">
    <source>
        <dbReference type="ARBA" id="ARBA00047942"/>
    </source>
</evidence>
<accession>A0A1W1HFD8</accession>
<keyword evidence="5" id="KW-0808">Transferase</keyword>
<evidence type="ECO:0000256" key="6">
    <source>
        <dbReference type="ARBA" id="ARBA00022691"/>
    </source>
</evidence>
<comment type="similarity">
    <text evidence="2">Belongs to the type-I restriction system S methylase family.</text>
</comment>
<feature type="domain" description="Type I restriction modification DNA specificity" evidence="10">
    <location>
        <begin position="460"/>
        <end position="579"/>
    </location>
</feature>
<dbReference type="AlphaFoldDB" id="A0A1W1HFD8"/>
<dbReference type="InterPro" id="IPR000055">
    <property type="entry name" value="Restrct_endonuc_typeI_TRD"/>
</dbReference>
<reference evidence="12 13" key="1">
    <citation type="submission" date="2017-03" db="EMBL/GenBank/DDBJ databases">
        <authorList>
            <person name="Afonso C.L."/>
            <person name="Miller P.J."/>
            <person name="Scott M.A."/>
            <person name="Spackman E."/>
            <person name="Goraichik I."/>
            <person name="Dimitrov K.M."/>
            <person name="Suarez D.L."/>
            <person name="Swayne D.E."/>
        </authorList>
    </citation>
    <scope>NUCLEOTIDE SEQUENCE [LARGE SCALE GENOMIC DNA]</scope>
    <source>
        <strain evidence="12">PRJEB14757</strain>
    </source>
</reference>
<keyword evidence="4" id="KW-0489">Methyltransferase</keyword>
<dbReference type="InterPro" id="IPR051537">
    <property type="entry name" value="DNA_Adenine_Mtase"/>
</dbReference>
<sequence length="601" mass="68101">MSDNLIWNIYNILRGESSLQKSAVDLFILQVLSWLKLSKKNELCPEKTFESVRKGQITTSLLENLFYGLAKSPSELSKKIGLNVEGFKVSGSIAMINRSVLIALLDYLWSAYQSDNIDYENIVWDIARYYDSQSGLTRINYEVAKLATDIADIQSNENVYCPFESSYNGAIICADYTNNIFTESPVESAYPYLVNILCDISLNPNFSDPIEAPSWVENGKLRKFDVTVAFPPFGIRYRQETADIFNRFSEKSLYGEVLHIRHCIAQTKRKAIIAVPLGILFRTSAGEKELKQDIIEKGLIEAIISLPPGLLANTSIPFALVVLNLQSNNVSPYDILFIDASSERFFKRQNNRNTLSNIDEIISIIKNPCDGPYSKIISSKICEDNEFNLLPNRYVLSSAQQSLENLINESSVIEINKIADIMRSQSVRSKEDGVHEFLEVMVSDIPLTGYIQKPGHSSLVSSKKLQKAKQQRLKPLDILISTKGSIGVVGIVPPSFEGDWLAGQSFQILRLKEKENIIIDPRILYMYLRSFVGQELIKSKAAGTAVQMVQVRDIKNFPVIILTKEEQKEVLKSFEEEIKIQHKMKDLEQQLDDIKKKHWNK</sequence>
<keyword evidence="6" id="KW-0949">S-adenosyl-L-methionine</keyword>
<dbReference type="GO" id="GO:0032259">
    <property type="term" value="P:methylation"/>
    <property type="evidence" value="ECO:0007669"/>
    <property type="project" value="UniProtKB-KW"/>
</dbReference>
<dbReference type="OrthoDB" id="9784823at2"/>
<keyword evidence="7" id="KW-0680">Restriction system</keyword>
<dbReference type="InterPro" id="IPR029063">
    <property type="entry name" value="SAM-dependent_MTases_sf"/>
</dbReference>
<keyword evidence="8" id="KW-0238">DNA-binding</keyword>
<dbReference type="GO" id="GO:0009307">
    <property type="term" value="P:DNA restriction-modification system"/>
    <property type="evidence" value="ECO:0007669"/>
    <property type="project" value="UniProtKB-KW"/>
</dbReference>
<dbReference type="PANTHER" id="PTHR42933">
    <property type="entry name" value="SLR6095 PROTEIN"/>
    <property type="match status" value="1"/>
</dbReference>
<evidence type="ECO:0000259" key="10">
    <source>
        <dbReference type="Pfam" id="PF01420"/>
    </source>
</evidence>
<evidence type="ECO:0000256" key="3">
    <source>
        <dbReference type="ARBA" id="ARBA00011900"/>
    </source>
</evidence>
<proteinExistence type="inferred from homology"/>
<evidence type="ECO:0000313" key="13">
    <source>
        <dbReference type="Proteomes" id="UP000191931"/>
    </source>
</evidence>
<evidence type="ECO:0000256" key="2">
    <source>
        <dbReference type="ARBA" id="ARBA00010923"/>
    </source>
</evidence>
<evidence type="ECO:0000256" key="1">
    <source>
        <dbReference type="ARBA" id="ARBA00006594"/>
    </source>
</evidence>
<comment type="catalytic activity">
    <reaction evidence="9">
        <text>a 2'-deoxyadenosine in DNA + S-adenosyl-L-methionine = an N(6)-methyl-2'-deoxyadenosine in DNA + S-adenosyl-L-homocysteine + H(+)</text>
        <dbReference type="Rhea" id="RHEA:15197"/>
        <dbReference type="Rhea" id="RHEA-COMP:12418"/>
        <dbReference type="Rhea" id="RHEA-COMP:12419"/>
        <dbReference type="ChEBI" id="CHEBI:15378"/>
        <dbReference type="ChEBI" id="CHEBI:57856"/>
        <dbReference type="ChEBI" id="CHEBI:59789"/>
        <dbReference type="ChEBI" id="CHEBI:90615"/>
        <dbReference type="ChEBI" id="CHEBI:90616"/>
        <dbReference type="EC" id="2.1.1.72"/>
    </reaction>
</comment>
<evidence type="ECO:0000256" key="8">
    <source>
        <dbReference type="ARBA" id="ARBA00023125"/>
    </source>
</evidence>
<dbReference type="RefSeq" id="WP_080809897.1">
    <property type="nucleotide sequence ID" value="NZ_LT828574.1"/>
</dbReference>
<dbReference type="GO" id="GO:0008170">
    <property type="term" value="F:N-methyltransferase activity"/>
    <property type="evidence" value="ECO:0007669"/>
    <property type="project" value="InterPro"/>
</dbReference>
<dbReference type="InterPro" id="IPR044946">
    <property type="entry name" value="Restrct_endonuc_typeI_TRD_sf"/>
</dbReference>
<dbReference type="Gene3D" id="3.90.220.20">
    <property type="entry name" value="DNA methylase specificity domains"/>
    <property type="match status" value="1"/>
</dbReference>
<dbReference type="Pfam" id="PF01420">
    <property type="entry name" value="Methylase_S"/>
    <property type="match status" value="1"/>
</dbReference>
<dbReference type="InterPro" id="IPR003356">
    <property type="entry name" value="DNA_methylase_A-5"/>
</dbReference>
<evidence type="ECO:0000256" key="5">
    <source>
        <dbReference type="ARBA" id="ARBA00022679"/>
    </source>
</evidence>
<dbReference type="Gene3D" id="3.40.50.150">
    <property type="entry name" value="Vaccinia Virus protein VP39"/>
    <property type="match status" value="1"/>
</dbReference>
<comment type="similarity">
    <text evidence="1">Belongs to the N(4)/N(6)-methyltransferase family.</text>
</comment>
<dbReference type="STRING" id="1246637.MTBBW1_2680001"/>
<organism evidence="12 13">
    <name type="scientific">Desulfamplus magnetovallimortis</name>
    <dbReference type="NCBI Taxonomy" id="1246637"/>
    <lineage>
        <taxon>Bacteria</taxon>
        <taxon>Pseudomonadati</taxon>
        <taxon>Thermodesulfobacteriota</taxon>
        <taxon>Desulfobacteria</taxon>
        <taxon>Desulfobacterales</taxon>
        <taxon>Desulfobacteraceae</taxon>
        <taxon>Desulfamplus</taxon>
    </lineage>
</organism>
<dbReference type="SUPFAM" id="SSF116734">
    <property type="entry name" value="DNA methylase specificity domain"/>
    <property type="match status" value="1"/>
</dbReference>
<evidence type="ECO:0000256" key="7">
    <source>
        <dbReference type="ARBA" id="ARBA00022747"/>
    </source>
</evidence>